<protein>
    <submittedName>
        <fullName evidence="1">Uncharacterized protein</fullName>
    </submittedName>
</protein>
<evidence type="ECO:0000313" key="2">
    <source>
        <dbReference type="Proteomes" id="UP000256964"/>
    </source>
</evidence>
<name>A0A371DI03_9APHY</name>
<accession>A0A371DI03</accession>
<evidence type="ECO:0000313" key="1">
    <source>
        <dbReference type="EMBL" id="RDX52160.1"/>
    </source>
</evidence>
<keyword evidence="2" id="KW-1185">Reference proteome</keyword>
<organism evidence="1 2">
    <name type="scientific">Lentinus brumalis</name>
    <dbReference type="NCBI Taxonomy" id="2498619"/>
    <lineage>
        <taxon>Eukaryota</taxon>
        <taxon>Fungi</taxon>
        <taxon>Dikarya</taxon>
        <taxon>Basidiomycota</taxon>
        <taxon>Agaricomycotina</taxon>
        <taxon>Agaricomycetes</taxon>
        <taxon>Polyporales</taxon>
        <taxon>Polyporaceae</taxon>
        <taxon>Lentinus</taxon>
    </lineage>
</organism>
<dbReference type="EMBL" id="KZ857391">
    <property type="protein sequence ID" value="RDX52160.1"/>
    <property type="molecule type" value="Genomic_DNA"/>
</dbReference>
<gene>
    <name evidence="1" type="ORF">OH76DRAFT_1400503</name>
</gene>
<dbReference type="AlphaFoldDB" id="A0A371DI03"/>
<proteinExistence type="predicted"/>
<reference evidence="1 2" key="1">
    <citation type="journal article" date="2018" name="Biotechnol. Biofuels">
        <title>Integrative visual omics of the white-rot fungus Polyporus brumalis exposes the biotechnological potential of its oxidative enzymes for delignifying raw plant biomass.</title>
        <authorList>
            <person name="Miyauchi S."/>
            <person name="Rancon A."/>
            <person name="Drula E."/>
            <person name="Hage H."/>
            <person name="Chaduli D."/>
            <person name="Favel A."/>
            <person name="Grisel S."/>
            <person name="Henrissat B."/>
            <person name="Herpoel-Gimbert I."/>
            <person name="Ruiz-Duenas F.J."/>
            <person name="Chevret D."/>
            <person name="Hainaut M."/>
            <person name="Lin J."/>
            <person name="Wang M."/>
            <person name="Pangilinan J."/>
            <person name="Lipzen A."/>
            <person name="Lesage-Meessen L."/>
            <person name="Navarro D."/>
            <person name="Riley R."/>
            <person name="Grigoriev I.V."/>
            <person name="Zhou S."/>
            <person name="Raouche S."/>
            <person name="Rosso M.N."/>
        </authorList>
    </citation>
    <scope>NUCLEOTIDE SEQUENCE [LARGE SCALE GENOMIC DNA]</scope>
    <source>
        <strain evidence="1 2">BRFM 1820</strain>
    </source>
</reference>
<dbReference type="Proteomes" id="UP000256964">
    <property type="component" value="Unassembled WGS sequence"/>
</dbReference>
<sequence>MLEAQRGGCCVASVVPRAGWHTRSSHPSATGKWIWTVDKRDSEVLRDRLARKFAVRTSA</sequence>